<reference evidence="2 3" key="1">
    <citation type="submission" date="2021-04" db="EMBL/GenBank/DDBJ databases">
        <title>Pseudomonas boanensis sp. nov., a bacterium isolated from river water used for household purposes in Boane District, Mozambique.</title>
        <authorList>
            <person name="Nicklasson M."/>
            <person name="Martin-Rodriguez A.J."/>
            <person name="Thorell K."/>
            <person name="Neves L."/>
            <person name="Mussagy A."/>
            <person name="Rydberg H.A."/>
            <person name="Hernroth B."/>
            <person name="Svensson-Stadler L."/>
            <person name="Sjoling A."/>
        </authorList>
    </citation>
    <scope>NUCLEOTIDE SEQUENCE [LARGE SCALE GENOMIC DNA]</scope>
    <source>
        <strain evidence="2 3">DB1</strain>
    </source>
</reference>
<dbReference type="GO" id="GO:0004519">
    <property type="term" value="F:endonuclease activity"/>
    <property type="evidence" value="ECO:0007669"/>
    <property type="project" value="UniProtKB-KW"/>
</dbReference>
<comment type="caution">
    <text evidence="2">The sequence shown here is derived from an EMBL/GenBank/DDBJ whole genome shotgun (WGS) entry which is preliminary data.</text>
</comment>
<keyword evidence="3" id="KW-1185">Reference proteome</keyword>
<name>A0ABS5XJ38_9GAMM</name>
<evidence type="ECO:0000313" key="2">
    <source>
        <dbReference type="EMBL" id="MBT8767318.1"/>
    </source>
</evidence>
<sequence>MRVEGSLIVYAGNAQAEALAYERMGEDYRQLRGDAKKRARSDYQRGRTWARHAREMNRAIVQCYGRRASLAVAIVDRAAPKEQERERADRRELDHELWHVHSYDRDSGAYVLVRSPASATLDAVAMVSAAEPAPNAPPAPRQVPMEALPPAITTDSYGIDLDDQFIVDDRVQAEERTTSVYPRNPAHRQTVLLRSHGCCEYCLSHGFLKANGKRYLETHHIRPLADGGPDHPLNMIALCANDHRAAHHGANRAELQAAFTQIAKRQEAARSVANS</sequence>
<accession>A0ABS5XJ38</accession>
<dbReference type="InterPro" id="IPR003615">
    <property type="entry name" value="HNH_nuc"/>
</dbReference>
<evidence type="ECO:0000313" key="3">
    <source>
        <dbReference type="Proteomes" id="UP001519667"/>
    </source>
</evidence>
<organism evidence="2 3">
    <name type="scientific">Metapseudomonas boanensis</name>
    <dbReference type="NCBI Taxonomy" id="2822138"/>
    <lineage>
        <taxon>Bacteria</taxon>
        <taxon>Pseudomonadati</taxon>
        <taxon>Pseudomonadota</taxon>
        <taxon>Gammaproteobacteria</taxon>
        <taxon>Pseudomonadales</taxon>
        <taxon>Pseudomonadaceae</taxon>
        <taxon>Metapseudomonas</taxon>
    </lineage>
</organism>
<keyword evidence="2" id="KW-0378">Hydrolase</keyword>
<dbReference type="SMART" id="SM00507">
    <property type="entry name" value="HNHc"/>
    <property type="match status" value="1"/>
</dbReference>
<keyword evidence="2" id="KW-0255">Endonuclease</keyword>
<dbReference type="Gene3D" id="1.10.30.50">
    <property type="match status" value="1"/>
</dbReference>
<dbReference type="Pfam" id="PF01844">
    <property type="entry name" value="HNH"/>
    <property type="match status" value="1"/>
</dbReference>
<keyword evidence="2" id="KW-0540">Nuclease</keyword>
<proteinExistence type="predicted"/>
<dbReference type="CDD" id="cd00085">
    <property type="entry name" value="HNHc"/>
    <property type="match status" value="1"/>
</dbReference>
<dbReference type="Proteomes" id="UP001519667">
    <property type="component" value="Unassembled WGS sequence"/>
</dbReference>
<dbReference type="InterPro" id="IPR002711">
    <property type="entry name" value="HNH"/>
</dbReference>
<dbReference type="EMBL" id="JAGTIS010000007">
    <property type="protein sequence ID" value="MBT8767318.1"/>
    <property type="molecule type" value="Genomic_DNA"/>
</dbReference>
<gene>
    <name evidence="2" type="ORF">J7302_14475</name>
</gene>
<evidence type="ECO:0000259" key="1">
    <source>
        <dbReference type="SMART" id="SM00507"/>
    </source>
</evidence>
<protein>
    <submittedName>
        <fullName evidence="2">HNH endonuclease</fullName>
    </submittedName>
</protein>
<feature type="domain" description="HNH nuclease" evidence="1">
    <location>
        <begin position="186"/>
        <end position="244"/>
    </location>
</feature>